<dbReference type="EMBL" id="UYWY01006257">
    <property type="protein sequence ID" value="VDM29815.1"/>
    <property type="molecule type" value="Genomic_DNA"/>
</dbReference>
<evidence type="ECO:0000313" key="2">
    <source>
        <dbReference type="EMBL" id="VDM29815.1"/>
    </source>
</evidence>
<proteinExistence type="predicted"/>
<evidence type="ECO:0000256" key="1">
    <source>
        <dbReference type="SAM" id="MobiDB-lite"/>
    </source>
</evidence>
<dbReference type="AlphaFoldDB" id="A0A3P7H649"/>
<reference evidence="2" key="1">
    <citation type="submission" date="2018-11" db="EMBL/GenBank/DDBJ databases">
        <authorList>
            <consortium name="Pathogen Informatics"/>
        </authorList>
    </citation>
    <scope>NUCLEOTIDE SEQUENCE [LARGE SCALE GENOMIC DNA]</scope>
</reference>
<accession>A0A3P7H649</accession>
<organism evidence="2">
    <name type="scientific">Toxocara canis</name>
    <name type="common">Canine roundworm</name>
    <dbReference type="NCBI Taxonomy" id="6265"/>
    <lineage>
        <taxon>Eukaryota</taxon>
        <taxon>Metazoa</taxon>
        <taxon>Ecdysozoa</taxon>
        <taxon>Nematoda</taxon>
        <taxon>Chromadorea</taxon>
        <taxon>Rhabditida</taxon>
        <taxon>Spirurina</taxon>
        <taxon>Ascaridomorpha</taxon>
        <taxon>Ascaridoidea</taxon>
        <taxon>Toxocaridae</taxon>
        <taxon>Toxocara</taxon>
    </lineage>
</organism>
<feature type="region of interest" description="Disordered" evidence="1">
    <location>
        <begin position="111"/>
        <end position="135"/>
    </location>
</feature>
<feature type="compositionally biased region" description="Polar residues" evidence="1">
    <location>
        <begin position="114"/>
        <end position="135"/>
    </location>
</feature>
<sequence>MVCTVCETNHVMSGFNENIRHTAHKDHVTIHYVKKNEAAIRSTVLKSFYDRARKATTVRNKNIARIECGLALWVIDFKEKNIPLDGNISREKAQIFYPQFATGYDAEDAAELQPVTSTAPESEDFQSSKGRSGRL</sequence>
<protein>
    <recommendedName>
        <fullName evidence="3">HTH CENPB-type domain-containing protein</fullName>
    </recommendedName>
</protein>
<name>A0A3P7H649_TOXCA</name>
<gene>
    <name evidence="2" type="ORF">TCNE_LOCUS4098</name>
</gene>
<evidence type="ECO:0008006" key="3">
    <source>
        <dbReference type="Google" id="ProtNLM"/>
    </source>
</evidence>